<dbReference type="PANTHER" id="PTHR34413:SF2">
    <property type="entry name" value="PROPHAGE TAIL FIBER ASSEMBLY PROTEIN HOMOLOG TFAE-RELATED"/>
    <property type="match status" value="1"/>
</dbReference>
<comment type="subunit">
    <text evidence="1">Interacts (via N-terminus) with the terminase small subunit (via C-terminus); the active complex is probably heterooligomeric. Interacts (via C-terminus) with the portal protein; this interaction allows the packaging of viral DNA.</text>
</comment>
<keyword evidence="1" id="KW-0255">Endonuclease</keyword>
<comment type="subcellular location">
    <subcellularLocation>
        <location evidence="1">Host cytoplasm</location>
    </subcellularLocation>
    <text evidence="1">The terminase lies at a unique vertex of the procapsid during viral DNA packaging.</text>
</comment>
<feature type="domain" description="Terminase large subunit GpA endonuclease" evidence="3">
    <location>
        <begin position="302"/>
        <end position="585"/>
    </location>
</feature>
<dbReference type="EC" id="3.6.4.-" evidence="1"/>
<dbReference type="GO" id="GO:0009036">
    <property type="term" value="F:type II site-specific deoxyribonuclease activity"/>
    <property type="evidence" value="ECO:0007669"/>
    <property type="project" value="UniProtKB-UniRule"/>
</dbReference>
<evidence type="ECO:0000313" key="4">
    <source>
        <dbReference type="EMBL" id="DAE24756.1"/>
    </source>
</evidence>
<feature type="binding site" evidence="1">
    <location>
        <position position="384"/>
    </location>
    <ligand>
        <name>Mg(2+)</name>
        <dbReference type="ChEBI" id="CHEBI:18420"/>
        <note>catalytic; for nuclease activity</note>
    </ligand>
</feature>
<keyword evidence="1" id="KW-0460">Magnesium</keyword>
<keyword evidence="1" id="KW-0540">Nuclease</keyword>
<dbReference type="InterPro" id="IPR046454">
    <property type="entry name" value="GpA_endonuclease"/>
</dbReference>
<dbReference type="GO" id="GO:0098009">
    <property type="term" value="C:viral terminase, large subunit"/>
    <property type="evidence" value="ECO:0007669"/>
    <property type="project" value="UniProtKB-UniRule"/>
</dbReference>
<dbReference type="InterPro" id="IPR046453">
    <property type="entry name" value="GpA_ATPase"/>
</dbReference>
<protein>
    <recommendedName>
        <fullName evidence="1">Terminase, large subunit</fullName>
    </recommendedName>
    <alternativeName>
        <fullName evidence="1">DNA-packaging protein</fullName>
    </alternativeName>
    <alternativeName>
        <fullName evidence="1">Large terminase protein</fullName>
    </alternativeName>
    <domain>
        <recommendedName>
            <fullName evidence="1">Endonuclease</fullName>
            <ecNumber evidence="1">3.1.21.4</ecNumber>
        </recommendedName>
    </domain>
    <domain>
        <recommendedName>
            <fullName evidence="1">ATPase</fullName>
            <ecNumber evidence="1">3.6.4.-</ecNumber>
        </recommendedName>
    </domain>
</protein>
<keyword evidence="1" id="KW-0067">ATP-binding</keyword>
<comment type="similarity">
    <text evidence="1">Belongs to the lambdavirus large terminase family.</text>
</comment>
<evidence type="ECO:0000256" key="1">
    <source>
        <dbReference type="HAMAP-Rule" id="MF_04144"/>
    </source>
</evidence>
<evidence type="ECO:0000259" key="2">
    <source>
        <dbReference type="Pfam" id="PF05876"/>
    </source>
</evidence>
<keyword evidence="1" id="KW-0547">Nucleotide-binding</keyword>
<dbReference type="Pfam" id="PF05876">
    <property type="entry name" value="GpA_ATPase"/>
    <property type="match status" value="1"/>
</dbReference>
<keyword evidence="1" id="KW-1188">Viral release from host cell</keyword>
<comment type="caution">
    <text evidence="1">Lacks conserved residue(s) required for the propagation of feature annotation.</text>
</comment>
<comment type="cofactor">
    <cofactor evidence="1">
        <name>Mg(2+)</name>
        <dbReference type="ChEBI" id="CHEBI:18420"/>
    </cofactor>
</comment>
<comment type="function">
    <text evidence="1">The terminase large subunit acts as an ATP driven molecular motor necessary for viral DNA translocation into empty capsids and as an endonuclease that cuts the viral genome from the concetamer to initiate and to end the packaging reaction. The terminase lies at a unique vertex of the procapsid and is composed of two subunits, a small terminase subunit involved in viral DNA recognition, and a large terminase subunit possessing endonucleolytic and ATPase activities (DNA maturation and packaging). The endonuclease activity cleaves the viral DNA generating 5'overhangs. The strand separation activity separates the cohesive ends generating the single-stranded 'sticky' ends of the mature genome. The DNA-terminase complex binds to the portal of the procapsid thereby activating the translocase activity of the terminase. The terminase packages the viral DNA into the procapsid until the next concatemer reaches the complex. The downstream site is then cut generating the mature right end of the genome, the heterotrimer undocks from the DNA-filled head and remains bound to the left end of concatemer's next genome.</text>
</comment>
<dbReference type="EMBL" id="BK015784">
    <property type="protein sequence ID" value="DAE24756.1"/>
    <property type="molecule type" value="Genomic_DNA"/>
</dbReference>
<keyword evidence="1" id="KW-0479">Metal-binding</keyword>
<dbReference type="GO" id="GO:0016887">
    <property type="term" value="F:ATP hydrolysis activity"/>
    <property type="evidence" value="ECO:0007669"/>
    <property type="project" value="UniProtKB-UniRule"/>
</dbReference>
<dbReference type="GO" id="GO:0046872">
    <property type="term" value="F:metal ion binding"/>
    <property type="evidence" value="ECO:0007669"/>
    <property type="project" value="UniProtKB-UniRule"/>
</dbReference>
<keyword evidence="1" id="KW-1035">Host cytoplasm</keyword>
<dbReference type="PANTHER" id="PTHR34413">
    <property type="entry name" value="PROPHAGE TAIL FIBER ASSEMBLY PROTEIN HOMOLOG TFAE-RELATED-RELATED"/>
    <property type="match status" value="1"/>
</dbReference>
<dbReference type="GO" id="GO:0019073">
    <property type="term" value="P:viral DNA genome packaging"/>
    <property type="evidence" value="ECO:0007669"/>
    <property type="project" value="UniProtKB-UniRule"/>
</dbReference>
<feature type="short sequence motif" description="Walker B motif" evidence="1">
    <location>
        <begin position="173"/>
        <end position="178"/>
    </location>
</feature>
<dbReference type="GO" id="GO:0005524">
    <property type="term" value="F:ATP binding"/>
    <property type="evidence" value="ECO:0007669"/>
    <property type="project" value="UniProtKB-UniRule"/>
</dbReference>
<feature type="short sequence motif" description="Walker A motif" evidence="1">
    <location>
        <begin position="71"/>
        <end position="78"/>
    </location>
</feature>
<organism evidence="4">
    <name type="scientific">Myoviridae sp. cteBs22</name>
    <dbReference type="NCBI Taxonomy" id="2826675"/>
    <lineage>
        <taxon>Viruses</taxon>
        <taxon>Duplodnaviria</taxon>
        <taxon>Heunggongvirae</taxon>
        <taxon>Uroviricota</taxon>
        <taxon>Caudoviricetes</taxon>
    </lineage>
</organism>
<evidence type="ECO:0000259" key="3">
    <source>
        <dbReference type="Pfam" id="PF20454"/>
    </source>
</evidence>
<dbReference type="InterPro" id="IPR051220">
    <property type="entry name" value="TFA_Chaperone"/>
</dbReference>
<accession>A0A8S5R1E9</accession>
<comment type="catalytic activity">
    <reaction evidence="1">
        <text>Endonucleolytic cleavage of DNA to give specific double-stranded fragments with terminal 5'-phosphates.</text>
        <dbReference type="EC" id="3.1.21.4"/>
    </reaction>
</comment>
<reference evidence="4" key="1">
    <citation type="journal article" date="2021" name="Proc. Natl. Acad. Sci. U.S.A.">
        <title>A Catalog of Tens of Thousands of Viruses from Human Metagenomes Reveals Hidden Associations with Chronic Diseases.</title>
        <authorList>
            <person name="Tisza M.J."/>
            <person name="Buck C.B."/>
        </authorList>
    </citation>
    <scope>NUCLEOTIDE SEQUENCE</scope>
    <source>
        <strain evidence="4">CteBs22</strain>
    </source>
</reference>
<feature type="domain" description="Phage terminase large subunit GpA ATPase" evidence="2">
    <location>
        <begin position="38"/>
        <end position="292"/>
    </location>
</feature>
<dbReference type="EC" id="3.1.21.4" evidence="1"/>
<keyword evidence="1" id="KW-0378">Hydrolase</keyword>
<sequence length="618" mass="69352">MTSNFIWRKALEKYTLPPSDLTGSEWADKCRVVPAGTSPEPGPWRTSRTPYLKEPVDAATDRQTEIVVMEFSSQLGKSEALLNVIGYFADQEPAPQLMLQPTVEMAEAFSKERIEPMFQASPGLVGKLEEGKDGRGSAKKSSTTIRMKHYPGGYLALVGANSPAGLASRPIRVLLCDEVDRYGTTKEGDPLKLAIQRTQNFASRKIVLVSTPTVKGISKIDDWFERSDKRYYYVKCPHCGHEHKLEWKNVLWATGEDGKPDPMTAAMYCPECWAQERGAYKPNPQILESGRWIAENPGAKVRGYHCNALYSPWVNLHDLVHEFLECSENQDKHGLMEFVNLKLGEPWIMRDPNAGEWQPLFERRETYPKETLPAGVLMLTAGIDIQHDRVECSVYGWGIGWECWGIRHYVIPGHIRDKATQTQLDEVLGTVWTHSSGQKMIISCAFIDSGDGTVTNEVYRYTKLRERRRVFSIKGRAGAGLPLTGRPSKAGVEKATLFVLGVDSGKQIVADRLDNTQPGPGYVHFDENSSAGFDEVFFKQLTAEVLETKFEKGVKRMEWVKIRERNEALDCFVYATAAAEALTPNFDILKSYYERASQPASVATPQRRRGTLSRGVSI</sequence>
<comment type="domain">
    <text evidence="1">The N-terminus is involved in the formation of the heterotrimer with the small subunit. The N-terminus part contains the translocase activity involved in DNA packaging. At the N-terminus, there is a high affinity ATPase center that is probably needed for the packaging activity. The Walker A motif of the ATPase center is responsible for interacting with the ATP phosphate and the Q motif governs force generation and the interaction with DNA. The C-terminus contains the site specific endonuclease (cos-cleavage) and strand separation activities required for genome maturation. A second ATPase catalytic site regulates the genome maturation. The C-terminus very end is involved in binding to the procapsid. Contains a basic leucine zipper (bZIP) that may be involved in the formation of the terminase.</text>
</comment>
<dbReference type="GO" id="GO:0030430">
    <property type="term" value="C:host cell cytoplasm"/>
    <property type="evidence" value="ECO:0007669"/>
    <property type="project" value="UniProtKB-SubCell"/>
</dbReference>
<dbReference type="InterPro" id="IPR008866">
    <property type="entry name" value="Phage_lambda_GpA-like"/>
</dbReference>
<dbReference type="HAMAP" id="MF_04144">
    <property type="entry name" value="TERL_LAMBDA"/>
    <property type="match status" value="1"/>
</dbReference>
<proteinExistence type="inferred from homology"/>
<feature type="active site" description="For ATPase activity" evidence="1">
    <location>
        <position position="178"/>
    </location>
</feature>
<keyword evidence="1" id="KW-0231">Viral genome packaging</keyword>
<name>A0A8S5R1E9_9CAUD</name>
<dbReference type="Pfam" id="PF20454">
    <property type="entry name" value="GpA_nuclease"/>
    <property type="match status" value="1"/>
</dbReference>